<dbReference type="InterPro" id="IPR019734">
    <property type="entry name" value="TPR_rpt"/>
</dbReference>
<keyword evidence="2 3" id="KW-0802">TPR repeat</keyword>
<keyword evidence="1" id="KW-0677">Repeat</keyword>
<gene>
    <name evidence="5" type="ORF">FRX31_009147</name>
</gene>
<evidence type="ECO:0000256" key="3">
    <source>
        <dbReference type="PROSITE-ProRule" id="PRU00339"/>
    </source>
</evidence>
<dbReference type="AlphaFoldDB" id="A0A7J6WV18"/>
<dbReference type="SUPFAM" id="SSF48452">
    <property type="entry name" value="TPR-like"/>
    <property type="match status" value="1"/>
</dbReference>
<accession>A0A7J6WV18</accession>
<dbReference type="Proteomes" id="UP000554482">
    <property type="component" value="Unassembled WGS sequence"/>
</dbReference>
<keyword evidence="6" id="KW-1185">Reference proteome</keyword>
<sequence>MDKKKAKAYYLRGKAQQMLGNHREASEDFERAFRLHDSLGESRCLPQENVDAYVLRAIAQDMLGNHKEARKDRDQTTKQPGNHFSFRYNREWN</sequence>
<dbReference type="PROSITE" id="PS50005">
    <property type="entry name" value="TPR"/>
    <property type="match status" value="1"/>
</dbReference>
<dbReference type="InterPro" id="IPR013105">
    <property type="entry name" value="TPR_2"/>
</dbReference>
<feature type="repeat" description="TPR" evidence="3">
    <location>
        <begin position="6"/>
        <end position="39"/>
    </location>
</feature>
<dbReference type="Pfam" id="PF07719">
    <property type="entry name" value="TPR_2"/>
    <property type="match status" value="1"/>
</dbReference>
<comment type="caution">
    <text evidence="5">The sequence shown here is derived from an EMBL/GenBank/DDBJ whole genome shotgun (WGS) entry which is preliminary data.</text>
</comment>
<evidence type="ECO:0000313" key="6">
    <source>
        <dbReference type="Proteomes" id="UP000554482"/>
    </source>
</evidence>
<feature type="region of interest" description="Disordered" evidence="4">
    <location>
        <begin position="67"/>
        <end position="93"/>
    </location>
</feature>
<dbReference type="InterPro" id="IPR011990">
    <property type="entry name" value="TPR-like_helical_dom_sf"/>
</dbReference>
<evidence type="ECO:0000256" key="4">
    <source>
        <dbReference type="SAM" id="MobiDB-lite"/>
    </source>
</evidence>
<dbReference type="EMBL" id="JABWDY010009673">
    <property type="protein sequence ID" value="KAF5201266.1"/>
    <property type="molecule type" value="Genomic_DNA"/>
</dbReference>
<dbReference type="SMART" id="SM00028">
    <property type="entry name" value="TPR"/>
    <property type="match status" value="2"/>
</dbReference>
<evidence type="ECO:0008006" key="7">
    <source>
        <dbReference type="Google" id="ProtNLM"/>
    </source>
</evidence>
<evidence type="ECO:0000256" key="2">
    <source>
        <dbReference type="ARBA" id="ARBA00022803"/>
    </source>
</evidence>
<evidence type="ECO:0000313" key="5">
    <source>
        <dbReference type="EMBL" id="KAF5201266.1"/>
    </source>
</evidence>
<feature type="compositionally biased region" description="Basic and acidic residues" evidence="4">
    <location>
        <begin position="67"/>
        <end position="76"/>
    </location>
</feature>
<protein>
    <recommendedName>
        <fullName evidence="7">Tetratricopeptide repeat protein</fullName>
    </recommendedName>
</protein>
<dbReference type="Gene3D" id="1.25.40.10">
    <property type="entry name" value="Tetratricopeptide repeat domain"/>
    <property type="match status" value="1"/>
</dbReference>
<name>A0A7J6WV18_THATH</name>
<dbReference type="OrthoDB" id="2942533at2759"/>
<organism evidence="5 6">
    <name type="scientific">Thalictrum thalictroides</name>
    <name type="common">Rue-anemone</name>
    <name type="synonym">Anemone thalictroides</name>
    <dbReference type="NCBI Taxonomy" id="46969"/>
    <lineage>
        <taxon>Eukaryota</taxon>
        <taxon>Viridiplantae</taxon>
        <taxon>Streptophyta</taxon>
        <taxon>Embryophyta</taxon>
        <taxon>Tracheophyta</taxon>
        <taxon>Spermatophyta</taxon>
        <taxon>Magnoliopsida</taxon>
        <taxon>Ranunculales</taxon>
        <taxon>Ranunculaceae</taxon>
        <taxon>Thalictroideae</taxon>
        <taxon>Thalictrum</taxon>
    </lineage>
</organism>
<evidence type="ECO:0000256" key="1">
    <source>
        <dbReference type="ARBA" id="ARBA00022737"/>
    </source>
</evidence>
<proteinExistence type="predicted"/>
<reference evidence="5 6" key="1">
    <citation type="submission" date="2020-06" db="EMBL/GenBank/DDBJ databases">
        <title>Transcriptomic and genomic resources for Thalictrum thalictroides and T. hernandezii: Facilitating candidate gene discovery in an emerging model plant lineage.</title>
        <authorList>
            <person name="Arias T."/>
            <person name="Riano-Pachon D.M."/>
            <person name="Di Stilio V.S."/>
        </authorList>
    </citation>
    <scope>NUCLEOTIDE SEQUENCE [LARGE SCALE GENOMIC DNA]</scope>
    <source>
        <strain evidence="6">cv. WT478/WT964</strain>
        <tissue evidence="5">Leaves</tissue>
    </source>
</reference>